<evidence type="ECO:0000313" key="3">
    <source>
        <dbReference type="Proteomes" id="UP001500151"/>
    </source>
</evidence>
<name>A0ABP6E8I2_9ACTN</name>
<dbReference type="RefSeq" id="WP_344395798.1">
    <property type="nucleotide sequence ID" value="NZ_BAAASJ010000116.1"/>
</dbReference>
<gene>
    <name evidence="2" type="ORF">GCM10010307_74830</name>
</gene>
<keyword evidence="3" id="KW-1185">Reference proteome</keyword>
<accession>A0ABP6E8I2</accession>
<sequence>MTDTGQPPCPLLVHHLLGHARALLAAAGDDEVPSLAALLARAADHLPDEDRASLDPPALARVVAESAAQLLACTRTPTRPGDPNLEHCLQALDRLPRSARTGLLTEAIRRTAPDPDPDDTPPPTTARVLAPVGQPTARRCTQGRCPCSCNSGGFCGGCGHAGCGGRR</sequence>
<comment type="caution">
    <text evidence="2">The sequence shown here is derived from an EMBL/GenBank/DDBJ whole genome shotgun (WGS) entry which is preliminary data.</text>
</comment>
<reference evidence="3" key="1">
    <citation type="journal article" date="2019" name="Int. J. Syst. Evol. Microbiol.">
        <title>The Global Catalogue of Microorganisms (GCM) 10K type strain sequencing project: providing services to taxonomists for standard genome sequencing and annotation.</title>
        <authorList>
            <consortium name="The Broad Institute Genomics Platform"/>
            <consortium name="The Broad Institute Genome Sequencing Center for Infectious Disease"/>
            <person name="Wu L."/>
            <person name="Ma J."/>
        </authorList>
    </citation>
    <scope>NUCLEOTIDE SEQUENCE [LARGE SCALE GENOMIC DNA]</scope>
    <source>
        <strain evidence="3">JCM 4524</strain>
    </source>
</reference>
<evidence type="ECO:0000313" key="2">
    <source>
        <dbReference type="EMBL" id="GAA2658753.1"/>
    </source>
</evidence>
<dbReference type="Proteomes" id="UP001500151">
    <property type="component" value="Unassembled WGS sequence"/>
</dbReference>
<feature type="region of interest" description="Disordered" evidence="1">
    <location>
        <begin position="106"/>
        <end position="129"/>
    </location>
</feature>
<protein>
    <submittedName>
        <fullName evidence="2">Uncharacterized protein</fullName>
    </submittedName>
</protein>
<organism evidence="2 3">
    <name type="scientific">Streptomyces vastus</name>
    <dbReference type="NCBI Taxonomy" id="285451"/>
    <lineage>
        <taxon>Bacteria</taxon>
        <taxon>Bacillati</taxon>
        <taxon>Actinomycetota</taxon>
        <taxon>Actinomycetes</taxon>
        <taxon>Kitasatosporales</taxon>
        <taxon>Streptomycetaceae</taxon>
        <taxon>Streptomyces</taxon>
    </lineage>
</organism>
<evidence type="ECO:0000256" key="1">
    <source>
        <dbReference type="SAM" id="MobiDB-lite"/>
    </source>
</evidence>
<dbReference type="EMBL" id="BAAASJ010000116">
    <property type="protein sequence ID" value="GAA2658753.1"/>
    <property type="molecule type" value="Genomic_DNA"/>
</dbReference>
<proteinExistence type="predicted"/>